<dbReference type="InterPro" id="IPR014710">
    <property type="entry name" value="RmlC-like_jellyroll"/>
</dbReference>
<evidence type="ECO:0000256" key="2">
    <source>
        <dbReference type="ARBA" id="ARBA00023235"/>
    </source>
</evidence>
<dbReference type="EMBL" id="JARULZ010000002">
    <property type="protein sequence ID" value="MEH0638090.1"/>
    <property type="molecule type" value="Genomic_DNA"/>
</dbReference>
<proteinExistence type="inferred from homology"/>
<dbReference type="Proteomes" id="UP001310290">
    <property type="component" value="Unassembled WGS sequence"/>
</dbReference>
<keyword evidence="2" id="KW-0413">Isomerase</keyword>
<name>A0ABU8AY14_9ACTN</name>
<gene>
    <name evidence="4" type="ORF">QBA35_33125</name>
</gene>
<dbReference type="PANTHER" id="PTHR21047">
    <property type="entry name" value="DTDP-6-DEOXY-D-GLUCOSE-3,5 EPIMERASE"/>
    <property type="match status" value="1"/>
</dbReference>
<evidence type="ECO:0000313" key="4">
    <source>
        <dbReference type="EMBL" id="MEH0638090.1"/>
    </source>
</evidence>
<dbReference type="InterPro" id="IPR000888">
    <property type="entry name" value="RmlC-like"/>
</dbReference>
<keyword evidence="5" id="KW-1185">Reference proteome</keyword>
<sequence length="223" mass="24038">MDFRALKVLGAYEFVPDTFPDERGRFTAPFLDSVFATAVGHALPPVRQVSCSTSRRQVLRGVHYTLTPPGTAKYVYCAHGRVLDMVVDLRVGSPTFLAWDAVTIDAERPSAVYLPVGVGHAFLALRDDSVMAYLHSGEYVGDHELAVSARDPALGLPLGETRDTVVSARDRDAPTVAEARALGLLPAYDTCAAIEKGFWHPAPSGDRPPRAPGAPPHEGRHSP</sequence>
<reference evidence="4" key="1">
    <citation type="submission" date="2023-04" db="EMBL/GenBank/DDBJ databases">
        <title>Genomic diversity of scab-causing Streptomyces spp. in the province of Quebec, Canada.</title>
        <authorList>
            <person name="Biessy A."/>
            <person name="Cadieux M."/>
            <person name="Ciotola M."/>
            <person name="Filion M."/>
        </authorList>
    </citation>
    <scope>NUCLEOTIDE SEQUENCE</scope>
    <source>
        <strain evidence="4">B21-115</strain>
    </source>
</reference>
<dbReference type="RefSeq" id="WP_334660744.1">
    <property type="nucleotide sequence ID" value="NZ_JARULZ010000002.1"/>
</dbReference>
<comment type="similarity">
    <text evidence="1">Belongs to the dTDP-4-dehydrorhamnose 3,5-epimerase family.</text>
</comment>
<feature type="region of interest" description="Disordered" evidence="3">
    <location>
        <begin position="199"/>
        <end position="223"/>
    </location>
</feature>
<evidence type="ECO:0000256" key="3">
    <source>
        <dbReference type="SAM" id="MobiDB-lite"/>
    </source>
</evidence>
<dbReference type="Gene3D" id="2.60.120.10">
    <property type="entry name" value="Jelly Rolls"/>
    <property type="match status" value="1"/>
</dbReference>
<evidence type="ECO:0000313" key="5">
    <source>
        <dbReference type="Proteomes" id="UP001310290"/>
    </source>
</evidence>
<dbReference type="SUPFAM" id="SSF51182">
    <property type="entry name" value="RmlC-like cupins"/>
    <property type="match status" value="1"/>
</dbReference>
<organism evidence="4 5">
    <name type="scientific">Streptomyces bottropensis</name>
    <dbReference type="NCBI Taxonomy" id="42235"/>
    <lineage>
        <taxon>Bacteria</taxon>
        <taxon>Bacillati</taxon>
        <taxon>Actinomycetota</taxon>
        <taxon>Actinomycetes</taxon>
        <taxon>Kitasatosporales</taxon>
        <taxon>Streptomycetaceae</taxon>
        <taxon>Streptomyces</taxon>
    </lineage>
</organism>
<comment type="caution">
    <text evidence="4">The sequence shown here is derived from an EMBL/GenBank/DDBJ whole genome shotgun (WGS) entry which is preliminary data.</text>
</comment>
<dbReference type="CDD" id="cd00438">
    <property type="entry name" value="cupin_RmlC"/>
    <property type="match status" value="1"/>
</dbReference>
<protein>
    <submittedName>
        <fullName evidence="4">dTDP-4-dehydrorhamnose 3,5-epimerase family protein</fullName>
    </submittedName>
</protein>
<evidence type="ECO:0000256" key="1">
    <source>
        <dbReference type="ARBA" id="ARBA00010154"/>
    </source>
</evidence>
<dbReference type="Pfam" id="PF00908">
    <property type="entry name" value="dTDP_sugar_isom"/>
    <property type="match status" value="1"/>
</dbReference>
<dbReference type="PANTHER" id="PTHR21047:SF2">
    <property type="entry name" value="THYMIDINE DIPHOSPHO-4-KETO-RHAMNOSE 3,5-EPIMERASE"/>
    <property type="match status" value="1"/>
</dbReference>
<dbReference type="InterPro" id="IPR011051">
    <property type="entry name" value="RmlC_Cupin_sf"/>
</dbReference>
<accession>A0ABU8AY14</accession>